<dbReference type="PANTHER" id="PTHR38600">
    <property type="entry name" value="TRANSCRIPTIONAL REGULATORY PROTEIN"/>
    <property type="match status" value="1"/>
</dbReference>
<evidence type="ECO:0000313" key="3">
    <source>
        <dbReference type="EMBL" id="KEO83261.1"/>
    </source>
</evidence>
<dbReference type="OrthoDB" id="2355173at2"/>
<dbReference type="NCBIfam" id="NF033788">
    <property type="entry name" value="HTH_metalloreg"/>
    <property type="match status" value="1"/>
</dbReference>
<feature type="domain" description="HTH arsR-type" evidence="2">
    <location>
        <begin position="1"/>
        <end position="95"/>
    </location>
</feature>
<protein>
    <submittedName>
        <fullName evidence="3">ArsR family transcriptional regulator</fullName>
    </submittedName>
</protein>
<sequence length="113" mass="13017">MVNNSTSNLDDVFSALSDPTRRAILERLFHGEMTVSTLAEPFDMSMPAISKHLRVLENAGVVTQRKLGRNRYYSVNPVAMKQASEWLNRWSHFWKSQFANLDRFLRGDDPTTK</sequence>
<dbReference type="CDD" id="cd00090">
    <property type="entry name" value="HTH_ARSR"/>
    <property type="match status" value="1"/>
</dbReference>
<comment type="caution">
    <text evidence="3">The sequence shown here is derived from an EMBL/GenBank/DDBJ whole genome shotgun (WGS) entry which is preliminary data.</text>
</comment>
<dbReference type="AlphaFoldDB" id="A0A074LMD4"/>
<dbReference type="SUPFAM" id="SSF46785">
    <property type="entry name" value="Winged helix' DNA-binding domain"/>
    <property type="match status" value="1"/>
</dbReference>
<dbReference type="InterPro" id="IPR036390">
    <property type="entry name" value="WH_DNA-bd_sf"/>
</dbReference>
<dbReference type="GO" id="GO:0003677">
    <property type="term" value="F:DNA binding"/>
    <property type="evidence" value="ECO:0007669"/>
    <property type="project" value="UniProtKB-KW"/>
</dbReference>
<reference evidence="3 4" key="1">
    <citation type="journal article" date="2013" name="Int. J. Syst. Evol. Microbiol.">
        <title>Tumebacillus flagellatus sp. nov., an alpha-amylase/pullulanase-producing bacterium isolated from cassava wastewater.</title>
        <authorList>
            <person name="Wang Q."/>
            <person name="Xie N."/>
            <person name="Qin Y."/>
            <person name="Shen N."/>
            <person name="Zhu J."/>
            <person name="Mi H."/>
            <person name="Huang R."/>
        </authorList>
    </citation>
    <scope>NUCLEOTIDE SEQUENCE [LARGE SCALE GENOMIC DNA]</scope>
    <source>
        <strain evidence="3 4">GST4</strain>
    </source>
</reference>
<dbReference type="Gene3D" id="1.10.10.10">
    <property type="entry name" value="Winged helix-like DNA-binding domain superfamily/Winged helix DNA-binding domain"/>
    <property type="match status" value="1"/>
</dbReference>
<keyword evidence="4" id="KW-1185">Reference proteome</keyword>
<dbReference type="eggNOG" id="COG0640">
    <property type="taxonomic scope" value="Bacteria"/>
</dbReference>
<dbReference type="Proteomes" id="UP000027931">
    <property type="component" value="Unassembled WGS sequence"/>
</dbReference>
<dbReference type="InterPro" id="IPR011991">
    <property type="entry name" value="ArsR-like_HTH"/>
</dbReference>
<organism evidence="3 4">
    <name type="scientific">Tumebacillus flagellatus</name>
    <dbReference type="NCBI Taxonomy" id="1157490"/>
    <lineage>
        <taxon>Bacteria</taxon>
        <taxon>Bacillati</taxon>
        <taxon>Bacillota</taxon>
        <taxon>Bacilli</taxon>
        <taxon>Bacillales</taxon>
        <taxon>Alicyclobacillaceae</taxon>
        <taxon>Tumebacillus</taxon>
    </lineage>
</organism>
<dbReference type="PANTHER" id="PTHR38600:SF2">
    <property type="entry name" value="SLL0088 PROTEIN"/>
    <property type="match status" value="1"/>
</dbReference>
<name>A0A074LMD4_9BACL</name>
<dbReference type="InterPro" id="IPR001845">
    <property type="entry name" value="HTH_ArsR_DNA-bd_dom"/>
</dbReference>
<evidence type="ECO:0000259" key="2">
    <source>
        <dbReference type="PROSITE" id="PS50987"/>
    </source>
</evidence>
<dbReference type="InterPro" id="IPR036388">
    <property type="entry name" value="WH-like_DNA-bd_sf"/>
</dbReference>
<evidence type="ECO:0000256" key="1">
    <source>
        <dbReference type="ARBA" id="ARBA00023125"/>
    </source>
</evidence>
<evidence type="ECO:0000313" key="4">
    <source>
        <dbReference type="Proteomes" id="UP000027931"/>
    </source>
</evidence>
<accession>A0A074LMD4</accession>
<dbReference type="RefSeq" id="WP_038088013.1">
    <property type="nucleotide sequence ID" value="NZ_JMIR01000013.1"/>
</dbReference>
<proteinExistence type="predicted"/>
<dbReference type="PRINTS" id="PR00778">
    <property type="entry name" value="HTHARSR"/>
</dbReference>
<dbReference type="Pfam" id="PF12840">
    <property type="entry name" value="HTH_20"/>
    <property type="match status" value="1"/>
</dbReference>
<gene>
    <name evidence="3" type="ORF">EL26_11260</name>
</gene>
<dbReference type="PROSITE" id="PS50987">
    <property type="entry name" value="HTH_ARSR_2"/>
    <property type="match status" value="1"/>
</dbReference>
<dbReference type="EMBL" id="JMIR01000013">
    <property type="protein sequence ID" value="KEO83261.1"/>
    <property type="molecule type" value="Genomic_DNA"/>
</dbReference>
<keyword evidence="1" id="KW-0238">DNA-binding</keyword>
<dbReference type="STRING" id="1157490.EL26_11260"/>
<dbReference type="SMART" id="SM00418">
    <property type="entry name" value="HTH_ARSR"/>
    <property type="match status" value="1"/>
</dbReference>
<dbReference type="GO" id="GO:0003700">
    <property type="term" value="F:DNA-binding transcription factor activity"/>
    <property type="evidence" value="ECO:0007669"/>
    <property type="project" value="InterPro"/>
</dbReference>